<evidence type="ECO:0000259" key="4">
    <source>
        <dbReference type="PROSITE" id="PS50893"/>
    </source>
</evidence>
<dbReference type="InterPro" id="IPR015854">
    <property type="entry name" value="ABC_transpr_LolD-like"/>
</dbReference>
<feature type="domain" description="ABC transporter" evidence="4">
    <location>
        <begin position="22"/>
        <end position="251"/>
    </location>
</feature>
<dbReference type="RefSeq" id="WP_015599095.1">
    <property type="nucleotide sequence ID" value="NC_021172.1"/>
</dbReference>
<dbReference type="AlphaFoldDB" id="N0B684"/>
<protein>
    <submittedName>
        <fullName evidence="5">ABC transporter</fullName>
    </submittedName>
</protein>
<dbReference type="CDD" id="cd03255">
    <property type="entry name" value="ABC_MJ0796_LolCDE_FtsE"/>
    <property type="match status" value="1"/>
</dbReference>
<dbReference type="eggNOG" id="COG1136">
    <property type="taxonomic scope" value="Bacteria"/>
</dbReference>
<dbReference type="PANTHER" id="PTHR24220:SF611">
    <property type="entry name" value="ATP-BINDING COMPONENT OF ABC TRANSPORTER-RELATED"/>
    <property type="match status" value="1"/>
</dbReference>
<dbReference type="GO" id="GO:0005524">
    <property type="term" value="F:ATP binding"/>
    <property type="evidence" value="ECO:0007669"/>
    <property type="project" value="UniProtKB-KW"/>
</dbReference>
<dbReference type="KEGG" id="hdt:HYPDE_37038"/>
<dbReference type="SMART" id="SM00382">
    <property type="entry name" value="AAA"/>
    <property type="match status" value="1"/>
</dbReference>
<dbReference type="InterPro" id="IPR027417">
    <property type="entry name" value="P-loop_NTPase"/>
</dbReference>
<dbReference type="GO" id="GO:0022857">
    <property type="term" value="F:transmembrane transporter activity"/>
    <property type="evidence" value="ECO:0007669"/>
    <property type="project" value="TreeGrafter"/>
</dbReference>
<sequence>MTDLLTAEVGRQGESVGSPDAVSFANVEYTWPGSSPFTLAIADFTLARGEKLLLLGPSGSGKSTFLSLLAGIVVPDKGEIDVLGTDMAQLSGAARDRFRVEHFGIIFQMFNLLPYGTQIDNVLLPLHFSRTRRDRARAEGALDDVAARLLAKLGIDKAVIATARTANLSVGQQQRVAAARALIGSPQIIVADEPTSALDRNTEGAFLNLLFAQSTSAGASVIMVSHDESLARYFDRVVRLDEIAAATRGALS</sequence>
<reference evidence="5 6" key="1">
    <citation type="journal article" date="2013" name="Genome Announc.">
        <title>Genome sequences for three denitrifying bacterial strains isolated from a uranium- and nitrate-contaminated subsurface environment.</title>
        <authorList>
            <person name="Venkatramanan R."/>
            <person name="Prakash O."/>
            <person name="Woyke T."/>
            <person name="Chain P."/>
            <person name="Goodwin L.A."/>
            <person name="Watson D."/>
            <person name="Brooks S."/>
            <person name="Kostka J.E."/>
            <person name="Green S.J."/>
        </authorList>
    </citation>
    <scope>NUCLEOTIDE SEQUENCE [LARGE SCALE GENOMIC DNA]</scope>
    <source>
        <strain evidence="5 6">1NES1</strain>
    </source>
</reference>
<dbReference type="STRING" id="670307.HYPDE_37038"/>
<gene>
    <name evidence="5" type="ORF">HYPDE_37038</name>
</gene>
<dbReference type="InterPro" id="IPR017911">
    <property type="entry name" value="MacB-like_ATP-bd"/>
</dbReference>
<dbReference type="Proteomes" id="UP000005952">
    <property type="component" value="Chromosome"/>
</dbReference>
<dbReference type="PROSITE" id="PS50893">
    <property type="entry name" value="ABC_TRANSPORTER_2"/>
    <property type="match status" value="1"/>
</dbReference>
<evidence type="ECO:0000256" key="2">
    <source>
        <dbReference type="ARBA" id="ARBA00022741"/>
    </source>
</evidence>
<keyword evidence="6" id="KW-1185">Reference proteome</keyword>
<evidence type="ECO:0000313" key="6">
    <source>
        <dbReference type="Proteomes" id="UP000005952"/>
    </source>
</evidence>
<evidence type="ECO:0000256" key="1">
    <source>
        <dbReference type="ARBA" id="ARBA00022448"/>
    </source>
</evidence>
<name>N0B684_9HYPH</name>
<dbReference type="Gene3D" id="3.40.50.300">
    <property type="entry name" value="P-loop containing nucleotide triphosphate hydrolases"/>
    <property type="match status" value="1"/>
</dbReference>
<keyword evidence="3" id="KW-0067">ATP-binding</keyword>
<dbReference type="OrthoDB" id="9802264at2"/>
<accession>N0B684</accession>
<organism evidence="5 6">
    <name type="scientific">Hyphomicrobium denitrificans 1NES1</name>
    <dbReference type="NCBI Taxonomy" id="670307"/>
    <lineage>
        <taxon>Bacteria</taxon>
        <taxon>Pseudomonadati</taxon>
        <taxon>Pseudomonadota</taxon>
        <taxon>Alphaproteobacteria</taxon>
        <taxon>Hyphomicrobiales</taxon>
        <taxon>Hyphomicrobiaceae</taxon>
        <taxon>Hyphomicrobium</taxon>
    </lineage>
</organism>
<dbReference type="GO" id="GO:0016887">
    <property type="term" value="F:ATP hydrolysis activity"/>
    <property type="evidence" value="ECO:0007669"/>
    <property type="project" value="InterPro"/>
</dbReference>
<evidence type="ECO:0000313" key="5">
    <source>
        <dbReference type="EMBL" id="AGK59079.1"/>
    </source>
</evidence>
<dbReference type="InterPro" id="IPR003593">
    <property type="entry name" value="AAA+_ATPase"/>
</dbReference>
<dbReference type="Pfam" id="PF00005">
    <property type="entry name" value="ABC_tran"/>
    <property type="match status" value="1"/>
</dbReference>
<dbReference type="PANTHER" id="PTHR24220">
    <property type="entry name" value="IMPORT ATP-BINDING PROTEIN"/>
    <property type="match status" value="1"/>
</dbReference>
<keyword evidence="2" id="KW-0547">Nucleotide-binding</keyword>
<dbReference type="EMBL" id="CP005587">
    <property type="protein sequence ID" value="AGK59079.1"/>
    <property type="molecule type" value="Genomic_DNA"/>
</dbReference>
<evidence type="ECO:0000256" key="3">
    <source>
        <dbReference type="ARBA" id="ARBA00022840"/>
    </source>
</evidence>
<proteinExistence type="predicted"/>
<dbReference type="SUPFAM" id="SSF52540">
    <property type="entry name" value="P-loop containing nucleoside triphosphate hydrolases"/>
    <property type="match status" value="1"/>
</dbReference>
<keyword evidence="1" id="KW-0813">Transport</keyword>
<dbReference type="InterPro" id="IPR003439">
    <property type="entry name" value="ABC_transporter-like_ATP-bd"/>
</dbReference>
<dbReference type="HOGENOM" id="CLU_000604_1_22_5"/>
<dbReference type="GO" id="GO:0005886">
    <property type="term" value="C:plasma membrane"/>
    <property type="evidence" value="ECO:0007669"/>
    <property type="project" value="TreeGrafter"/>
</dbReference>